<dbReference type="InterPro" id="IPR052709">
    <property type="entry name" value="Transposase-MT_Hybrid"/>
</dbReference>
<dbReference type="GO" id="GO:0044547">
    <property type="term" value="F:DNA topoisomerase binding"/>
    <property type="evidence" value="ECO:0007669"/>
    <property type="project" value="TreeGrafter"/>
</dbReference>
<dbReference type="GO" id="GO:0006303">
    <property type="term" value="P:double-strand break repair via nonhomologous end joining"/>
    <property type="evidence" value="ECO:0007669"/>
    <property type="project" value="TreeGrafter"/>
</dbReference>
<dbReference type="GO" id="GO:0005634">
    <property type="term" value="C:nucleus"/>
    <property type="evidence" value="ECO:0007669"/>
    <property type="project" value="TreeGrafter"/>
</dbReference>
<dbReference type="GO" id="GO:0046975">
    <property type="term" value="F:histone H3K36 methyltransferase activity"/>
    <property type="evidence" value="ECO:0007669"/>
    <property type="project" value="TreeGrafter"/>
</dbReference>
<proteinExistence type="predicted"/>
<evidence type="ECO:0000259" key="1">
    <source>
        <dbReference type="Pfam" id="PF17906"/>
    </source>
</evidence>
<sequence length="281" mass="32691">MRTDNHIHLRHIMLWSFENRITAAASFREINQIFGEETIGQSTVEDWFRRFKSGYTTLEDKPGRGRPSDFDEQALLAAVEENESLTTRMLADQFSCAHNTIICHLKKLRKVWKMAGWVPHELPVQNKTNRVRTFSELLQKNEDTPFLNNLVNGGESWIQFKNPKETRFASTRAKLQREFQKQFTSRRRCDIEHKWQIPDRNGKKQYNLNSDVYLAQLDRLQGAIEAKRPRKKNHVVFHHDNASPHGEARVVQSIAEKGCNLLEHPPTVPLRLLQTITSIGV</sequence>
<dbReference type="InterPro" id="IPR041426">
    <property type="entry name" value="Mos1_HTH"/>
</dbReference>
<dbReference type="PANTHER" id="PTHR46060">
    <property type="entry name" value="MARINER MOS1 TRANSPOSASE-LIKE PROTEIN"/>
    <property type="match status" value="1"/>
</dbReference>
<dbReference type="GO" id="GO:0003690">
    <property type="term" value="F:double-stranded DNA binding"/>
    <property type="evidence" value="ECO:0007669"/>
    <property type="project" value="TreeGrafter"/>
</dbReference>
<dbReference type="AlphaFoldDB" id="A0A915E1I4"/>
<dbReference type="Pfam" id="PF17906">
    <property type="entry name" value="HTH_48"/>
    <property type="match status" value="1"/>
</dbReference>
<dbReference type="Gene3D" id="3.30.420.10">
    <property type="entry name" value="Ribonuclease H-like superfamily/Ribonuclease H"/>
    <property type="match status" value="1"/>
</dbReference>
<accession>A0A915E1I4</accession>
<dbReference type="GO" id="GO:0042800">
    <property type="term" value="F:histone H3K4 methyltransferase activity"/>
    <property type="evidence" value="ECO:0007669"/>
    <property type="project" value="TreeGrafter"/>
</dbReference>
<dbReference type="GO" id="GO:0015074">
    <property type="term" value="P:DNA integration"/>
    <property type="evidence" value="ECO:0007669"/>
    <property type="project" value="TreeGrafter"/>
</dbReference>
<name>A0A915E1I4_9BILA</name>
<dbReference type="GO" id="GO:0000014">
    <property type="term" value="F:single-stranded DNA endodeoxyribonuclease activity"/>
    <property type="evidence" value="ECO:0007669"/>
    <property type="project" value="TreeGrafter"/>
</dbReference>
<organism evidence="2 3">
    <name type="scientific">Ditylenchus dipsaci</name>
    <dbReference type="NCBI Taxonomy" id="166011"/>
    <lineage>
        <taxon>Eukaryota</taxon>
        <taxon>Metazoa</taxon>
        <taxon>Ecdysozoa</taxon>
        <taxon>Nematoda</taxon>
        <taxon>Chromadorea</taxon>
        <taxon>Rhabditida</taxon>
        <taxon>Tylenchina</taxon>
        <taxon>Tylenchomorpha</taxon>
        <taxon>Sphaerularioidea</taxon>
        <taxon>Anguinidae</taxon>
        <taxon>Anguininae</taxon>
        <taxon>Ditylenchus</taxon>
    </lineage>
</organism>
<protein>
    <submittedName>
        <fullName evidence="3">Mos1 transposase HTH domain-containing protein</fullName>
    </submittedName>
</protein>
<feature type="domain" description="Mos1 transposase HTH" evidence="1">
    <location>
        <begin position="6"/>
        <end position="54"/>
    </location>
</feature>
<dbReference type="GO" id="GO:0000729">
    <property type="term" value="P:DNA double-strand break processing"/>
    <property type="evidence" value="ECO:0007669"/>
    <property type="project" value="TreeGrafter"/>
</dbReference>
<reference evidence="3" key="1">
    <citation type="submission" date="2022-11" db="UniProtKB">
        <authorList>
            <consortium name="WormBaseParasite"/>
        </authorList>
    </citation>
    <scope>IDENTIFICATION</scope>
</reference>
<dbReference type="GO" id="GO:0031297">
    <property type="term" value="P:replication fork processing"/>
    <property type="evidence" value="ECO:0007669"/>
    <property type="project" value="TreeGrafter"/>
</dbReference>
<dbReference type="GO" id="GO:0003697">
    <property type="term" value="F:single-stranded DNA binding"/>
    <property type="evidence" value="ECO:0007669"/>
    <property type="project" value="TreeGrafter"/>
</dbReference>
<dbReference type="PANTHER" id="PTHR46060:SF2">
    <property type="entry name" value="HISTONE-LYSINE N-METHYLTRANSFERASE SETMAR"/>
    <property type="match status" value="1"/>
</dbReference>
<dbReference type="GO" id="GO:0035861">
    <property type="term" value="C:site of double-strand break"/>
    <property type="evidence" value="ECO:0007669"/>
    <property type="project" value="TreeGrafter"/>
</dbReference>
<dbReference type="GO" id="GO:0000793">
    <property type="term" value="C:condensed chromosome"/>
    <property type="evidence" value="ECO:0007669"/>
    <property type="project" value="TreeGrafter"/>
</dbReference>
<dbReference type="WBParaSite" id="jg25700">
    <property type="protein sequence ID" value="jg25700"/>
    <property type="gene ID" value="jg25700"/>
</dbReference>
<evidence type="ECO:0000313" key="2">
    <source>
        <dbReference type="Proteomes" id="UP000887574"/>
    </source>
</evidence>
<dbReference type="InterPro" id="IPR036397">
    <property type="entry name" value="RNaseH_sf"/>
</dbReference>
<evidence type="ECO:0000313" key="3">
    <source>
        <dbReference type="WBParaSite" id="jg25700"/>
    </source>
</evidence>
<keyword evidence="2" id="KW-1185">Reference proteome</keyword>
<dbReference type="Proteomes" id="UP000887574">
    <property type="component" value="Unplaced"/>
</dbReference>
<dbReference type="Gene3D" id="1.10.10.1450">
    <property type="match status" value="1"/>
</dbReference>
<dbReference type="GO" id="GO:0044774">
    <property type="term" value="P:mitotic DNA integrity checkpoint signaling"/>
    <property type="evidence" value="ECO:0007669"/>
    <property type="project" value="TreeGrafter"/>
</dbReference>